<protein>
    <submittedName>
        <fullName evidence="1">Uncharacterized protein</fullName>
    </submittedName>
</protein>
<gene>
    <name evidence="1" type="ORF">ACFO6S_12295</name>
</gene>
<organism evidence="1 2">
    <name type="scientific">Rhodococcus kronopolitis</name>
    <dbReference type="NCBI Taxonomy" id="1460226"/>
    <lineage>
        <taxon>Bacteria</taxon>
        <taxon>Bacillati</taxon>
        <taxon>Actinomycetota</taxon>
        <taxon>Actinomycetes</taxon>
        <taxon>Mycobacteriales</taxon>
        <taxon>Nocardiaceae</taxon>
        <taxon>Rhodococcus</taxon>
    </lineage>
</organism>
<name>A0ABV9FRN0_9NOCA</name>
<keyword evidence="2" id="KW-1185">Reference proteome</keyword>
<evidence type="ECO:0000313" key="1">
    <source>
        <dbReference type="EMBL" id="MFC4604467.1"/>
    </source>
</evidence>
<proteinExistence type="predicted"/>
<accession>A0ABV9FRN0</accession>
<dbReference type="RefSeq" id="WP_378417297.1">
    <property type="nucleotide sequence ID" value="NZ_JBHSFO010000005.1"/>
</dbReference>
<comment type="caution">
    <text evidence="1">The sequence shown here is derived from an EMBL/GenBank/DDBJ whole genome shotgun (WGS) entry which is preliminary data.</text>
</comment>
<dbReference type="Proteomes" id="UP001595914">
    <property type="component" value="Unassembled WGS sequence"/>
</dbReference>
<evidence type="ECO:0000313" key="2">
    <source>
        <dbReference type="Proteomes" id="UP001595914"/>
    </source>
</evidence>
<dbReference type="EMBL" id="JBHSFO010000005">
    <property type="protein sequence ID" value="MFC4604467.1"/>
    <property type="molecule type" value="Genomic_DNA"/>
</dbReference>
<reference evidence="2" key="1">
    <citation type="journal article" date="2019" name="Int. J. Syst. Evol. Microbiol.">
        <title>The Global Catalogue of Microorganisms (GCM) 10K type strain sequencing project: providing services to taxonomists for standard genome sequencing and annotation.</title>
        <authorList>
            <consortium name="The Broad Institute Genomics Platform"/>
            <consortium name="The Broad Institute Genome Sequencing Center for Infectious Disease"/>
            <person name="Wu L."/>
            <person name="Ma J."/>
        </authorList>
    </citation>
    <scope>NUCLEOTIDE SEQUENCE [LARGE SCALE GENOMIC DNA]</scope>
    <source>
        <strain evidence="2">CCUG 54520</strain>
    </source>
</reference>
<sequence>MATNTSLRITRLQALIEHPRTGDAERAAAQRMLERVLNKSRAGHGRGDRTYGVRHSRVGRHASLPRIADMIREDISLARVMFPASATAEQLSVIDPIGDAPPGISFTVETSHDAGIDITICRVPRDWGWDVEDGVESVSAALRALSGELAEIMNGYNRDGSDIGKRFFARVQVDGQTLEW</sequence>